<dbReference type="InterPro" id="IPR009003">
    <property type="entry name" value="Peptidase_S1_PA"/>
</dbReference>
<dbReference type="Pfam" id="PF00089">
    <property type="entry name" value="Trypsin"/>
    <property type="match status" value="1"/>
</dbReference>
<dbReference type="GO" id="GO:0004252">
    <property type="term" value="F:serine-type endopeptidase activity"/>
    <property type="evidence" value="ECO:0007669"/>
    <property type="project" value="InterPro"/>
</dbReference>
<dbReference type="GO" id="GO:0006508">
    <property type="term" value="P:proteolysis"/>
    <property type="evidence" value="ECO:0007669"/>
    <property type="project" value="InterPro"/>
</dbReference>
<evidence type="ECO:0000259" key="2">
    <source>
        <dbReference type="Pfam" id="PF00089"/>
    </source>
</evidence>
<dbReference type="SUPFAM" id="SSF50494">
    <property type="entry name" value="Trypsin-like serine proteases"/>
    <property type="match status" value="1"/>
</dbReference>
<evidence type="ECO:0000313" key="4">
    <source>
        <dbReference type="Proteomes" id="UP000233249"/>
    </source>
</evidence>
<name>A0A2N0X9W1_9CORY</name>
<dbReference type="AlphaFoldDB" id="A0A2N0X9W1"/>
<protein>
    <recommendedName>
        <fullName evidence="2">Peptidase S1 domain-containing protein</fullName>
    </recommendedName>
</protein>
<dbReference type="STRING" id="1121365.GCA_000375365_01914"/>
<accession>A0A2N0X9W1</accession>
<gene>
    <name evidence="3" type="ORF">CXB45_01140</name>
</gene>
<reference evidence="3 4" key="1">
    <citation type="submission" date="2017-12" db="EMBL/GenBank/DDBJ databases">
        <title>Corynebacterium mastitidis 16-1433 Genome.</title>
        <authorList>
            <person name="Gulvik C.A."/>
        </authorList>
    </citation>
    <scope>NUCLEOTIDE SEQUENCE [LARGE SCALE GENOMIC DNA]</scope>
    <source>
        <strain evidence="3 4">16-1433</strain>
    </source>
</reference>
<feature type="domain" description="Peptidase S1" evidence="2">
    <location>
        <begin position="32"/>
        <end position="187"/>
    </location>
</feature>
<keyword evidence="1" id="KW-0732">Signal</keyword>
<dbReference type="InterPro" id="IPR001254">
    <property type="entry name" value="Trypsin_dom"/>
</dbReference>
<dbReference type="Proteomes" id="UP000233249">
    <property type="component" value="Unassembled WGS sequence"/>
</dbReference>
<dbReference type="OrthoDB" id="267336at2"/>
<comment type="caution">
    <text evidence="3">The sequence shown here is derived from an EMBL/GenBank/DDBJ whole genome shotgun (WGS) entry which is preliminary data.</text>
</comment>
<evidence type="ECO:0000313" key="3">
    <source>
        <dbReference type="EMBL" id="PKF69494.1"/>
    </source>
</evidence>
<feature type="signal peptide" evidence="1">
    <location>
        <begin position="1"/>
        <end position="22"/>
    </location>
</feature>
<proteinExistence type="predicted"/>
<dbReference type="RefSeq" id="WP_101172814.1">
    <property type="nucleotide sequence ID" value="NZ_JAKRKB010000018.1"/>
</dbReference>
<dbReference type="EMBL" id="PJAF01000002">
    <property type="protein sequence ID" value="PKF69494.1"/>
    <property type="molecule type" value="Genomic_DNA"/>
</dbReference>
<sequence length="202" mass="20795">MKITRVLLGAALCASVAAPAHAATALHQGMAIAATEGYQCTLSIADTATAYTALHCGDGTWRVGDTVRTLDGQPVGTITALGSDASPALDVVEIALDADAVVSGHVGRGDSAAMRTGDPVQFRAPGNYATGTITESTPRRFIVRDGRFPSIMINSDIPTYYGNSGGPLMDPEGNLLGVLSAGNQKDDSLFTPLYLIEQGLGS</sequence>
<evidence type="ECO:0000256" key="1">
    <source>
        <dbReference type="SAM" id="SignalP"/>
    </source>
</evidence>
<dbReference type="Gene3D" id="2.40.10.120">
    <property type="match status" value="1"/>
</dbReference>
<feature type="chain" id="PRO_5014896877" description="Peptidase S1 domain-containing protein" evidence="1">
    <location>
        <begin position="23"/>
        <end position="202"/>
    </location>
</feature>
<organism evidence="3 4">
    <name type="scientific">Corynebacterium mastitidis</name>
    <dbReference type="NCBI Taxonomy" id="161890"/>
    <lineage>
        <taxon>Bacteria</taxon>
        <taxon>Bacillati</taxon>
        <taxon>Actinomycetota</taxon>
        <taxon>Actinomycetes</taxon>
        <taxon>Mycobacteriales</taxon>
        <taxon>Corynebacteriaceae</taxon>
        <taxon>Corynebacterium</taxon>
    </lineage>
</organism>